<accession>A0A2N3IG15</accession>
<sequence>MDTSQRRYKLLYVDDEESNLRIFKMTFKRHYDIFTAISGQEAIKILHQEAIQLIITDQKMPEMTGTEFLEKTIPEFPNIIRIILTGFSDIEAVVRAINKANVYRYVTKPWDREELKKIIDEGLALYQYREDKDIKITLLEKENQVLREKIEQLTEELRRYRNV</sequence>
<dbReference type="RefSeq" id="WP_101358680.1">
    <property type="nucleotide sequence ID" value="NZ_NKXO01000020.1"/>
</dbReference>
<feature type="coiled-coil region" evidence="3">
    <location>
        <begin position="129"/>
        <end position="163"/>
    </location>
</feature>
<evidence type="ECO:0000256" key="2">
    <source>
        <dbReference type="PROSITE-ProRule" id="PRU00169"/>
    </source>
</evidence>
<evidence type="ECO:0000313" key="6">
    <source>
        <dbReference type="Proteomes" id="UP000233387"/>
    </source>
</evidence>
<dbReference type="GO" id="GO:0000160">
    <property type="term" value="P:phosphorelay signal transduction system"/>
    <property type="evidence" value="ECO:0007669"/>
    <property type="project" value="InterPro"/>
</dbReference>
<evidence type="ECO:0000256" key="3">
    <source>
        <dbReference type="SAM" id="Coils"/>
    </source>
</evidence>
<evidence type="ECO:0000256" key="1">
    <source>
        <dbReference type="ARBA" id="ARBA00022553"/>
    </source>
</evidence>
<dbReference type="InterPro" id="IPR050595">
    <property type="entry name" value="Bact_response_regulator"/>
</dbReference>
<dbReference type="OrthoDB" id="7631574at2"/>
<feature type="modified residue" description="4-aspartylphosphate" evidence="2">
    <location>
        <position position="57"/>
    </location>
</feature>
<proteinExistence type="predicted"/>
<keyword evidence="3" id="KW-0175">Coiled coil</keyword>
<dbReference type="PROSITE" id="PS50110">
    <property type="entry name" value="RESPONSE_REGULATORY"/>
    <property type="match status" value="1"/>
</dbReference>
<dbReference type="SUPFAM" id="SSF52172">
    <property type="entry name" value="CheY-like"/>
    <property type="match status" value="1"/>
</dbReference>
<dbReference type="CDD" id="cd17569">
    <property type="entry name" value="REC_HupR-like"/>
    <property type="match status" value="1"/>
</dbReference>
<evidence type="ECO:0000259" key="4">
    <source>
        <dbReference type="PROSITE" id="PS50110"/>
    </source>
</evidence>
<dbReference type="AlphaFoldDB" id="A0A2N3IG15"/>
<comment type="caution">
    <text evidence="5">The sequence shown here is derived from an EMBL/GenBank/DDBJ whole genome shotgun (WGS) entry which is preliminary data.</text>
</comment>
<keyword evidence="1 2" id="KW-0597">Phosphoprotein</keyword>
<protein>
    <submittedName>
        <fullName evidence="5">Response regulator receiver domain</fullName>
    </submittedName>
</protein>
<dbReference type="Gene3D" id="3.40.50.2300">
    <property type="match status" value="1"/>
</dbReference>
<dbReference type="InterPro" id="IPR001789">
    <property type="entry name" value="Sig_transdc_resp-reg_receiver"/>
</dbReference>
<gene>
    <name evidence="5" type="ORF">Rain11_1409</name>
</gene>
<dbReference type="InterPro" id="IPR011006">
    <property type="entry name" value="CheY-like_superfamily"/>
</dbReference>
<reference evidence="5 6" key="1">
    <citation type="submission" date="2017-06" db="EMBL/GenBank/DDBJ databases">
        <title>Raineya orbicola gen. nov., sp. nov. a slightly thermophilic bacterium of the phylum Bacteroidetes and the description of Raineyaceae fam. nov.</title>
        <authorList>
            <person name="Albuquerque L."/>
            <person name="Polonia A.R.M."/>
            <person name="Barroso C."/>
            <person name="Froufe H.J.C."/>
            <person name="Lage O."/>
            <person name="Lobo-Da-Cunha A."/>
            <person name="Egas C."/>
            <person name="Da Costa M.S."/>
        </authorList>
    </citation>
    <scope>NUCLEOTIDE SEQUENCE [LARGE SCALE GENOMIC DNA]</scope>
    <source>
        <strain evidence="5 6">SPSPC-11</strain>
    </source>
</reference>
<organism evidence="5 6">
    <name type="scientific">Raineya orbicola</name>
    <dbReference type="NCBI Taxonomy" id="2016530"/>
    <lineage>
        <taxon>Bacteria</taxon>
        <taxon>Pseudomonadati</taxon>
        <taxon>Bacteroidota</taxon>
        <taxon>Cytophagia</taxon>
        <taxon>Cytophagales</taxon>
        <taxon>Raineyaceae</taxon>
        <taxon>Raineya</taxon>
    </lineage>
</organism>
<dbReference type="PANTHER" id="PTHR44591:SF19">
    <property type="entry name" value="TWO-COMPONENT RESPONSE REGULATOR-RELATED"/>
    <property type="match status" value="1"/>
</dbReference>
<dbReference type="SMART" id="SM00448">
    <property type="entry name" value="REC"/>
    <property type="match status" value="1"/>
</dbReference>
<evidence type="ECO:0000313" key="5">
    <source>
        <dbReference type="EMBL" id="PKQ69256.1"/>
    </source>
</evidence>
<name>A0A2N3IG15_9BACT</name>
<dbReference type="EMBL" id="NKXO01000020">
    <property type="protein sequence ID" value="PKQ69256.1"/>
    <property type="molecule type" value="Genomic_DNA"/>
</dbReference>
<dbReference type="PANTHER" id="PTHR44591">
    <property type="entry name" value="STRESS RESPONSE REGULATOR PROTEIN 1"/>
    <property type="match status" value="1"/>
</dbReference>
<dbReference type="Proteomes" id="UP000233387">
    <property type="component" value="Unassembled WGS sequence"/>
</dbReference>
<keyword evidence="6" id="KW-1185">Reference proteome</keyword>
<dbReference type="Pfam" id="PF00072">
    <property type="entry name" value="Response_reg"/>
    <property type="match status" value="1"/>
</dbReference>
<feature type="domain" description="Response regulatory" evidence="4">
    <location>
        <begin position="9"/>
        <end position="123"/>
    </location>
</feature>